<organism evidence="2 3">
    <name type="scientific">Faunimonas pinastri</name>
    <dbReference type="NCBI Taxonomy" id="1855383"/>
    <lineage>
        <taxon>Bacteria</taxon>
        <taxon>Pseudomonadati</taxon>
        <taxon>Pseudomonadota</taxon>
        <taxon>Alphaproteobacteria</taxon>
        <taxon>Hyphomicrobiales</taxon>
        <taxon>Afifellaceae</taxon>
        <taxon>Faunimonas</taxon>
    </lineage>
</organism>
<dbReference type="STRING" id="1855383.SAMN05216548_10270"/>
<dbReference type="EMBL" id="FOFG01000002">
    <property type="protein sequence ID" value="SEP96979.1"/>
    <property type="molecule type" value="Genomic_DNA"/>
</dbReference>
<protein>
    <recommendedName>
        <fullName evidence="4">Histidine kinase</fullName>
    </recommendedName>
</protein>
<keyword evidence="1" id="KW-0472">Membrane</keyword>
<name>A0A1H9C778_9HYPH</name>
<keyword evidence="3" id="KW-1185">Reference proteome</keyword>
<dbReference type="AlphaFoldDB" id="A0A1H9C778"/>
<evidence type="ECO:0000313" key="3">
    <source>
        <dbReference type="Proteomes" id="UP000199647"/>
    </source>
</evidence>
<dbReference type="Proteomes" id="UP000199647">
    <property type="component" value="Unassembled WGS sequence"/>
</dbReference>
<accession>A0A1H9C778</accession>
<dbReference type="OrthoDB" id="9805893at2"/>
<gene>
    <name evidence="2" type="ORF">SAMN05216548_10270</name>
</gene>
<keyword evidence="1" id="KW-1133">Transmembrane helix</keyword>
<feature type="transmembrane region" description="Helical" evidence="1">
    <location>
        <begin position="7"/>
        <end position="29"/>
    </location>
</feature>
<proteinExistence type="predicted"/>
<evidence type="ECO:0008006" key="4">
    <source>
        <dbReference type="Google" id="ProtNLM"/>
    </source>
</evidence>
<evidence type="ECO:0000256" key="1">
    <source>
        <dbReference type="SAM" id="Phobius"/>
    </source>
</evidence>
<keyword evidence="1" id="KW-0812">Transmembrane</keyword>
<sequence>MPTLIRLIVLLLILAGLVFGGMIALVHYVNPEPHEITVRIPSDRFNQ</sequence>
<dbReference type="RefSeq" id="WP_092495259.1">
    <property type="nucleotide sequence ID" value="NZ_FOFG01000002.1"/>
</dbReference>
<evidence type="ECO:0000313" key="2">
    <source>
        <dbReference type="EMBL" id="SEP96979.1"/>
    </source>
</evidence>
<reference evidence="2 3" key="1">
    <citation type="submission" date="2016-10" db="EMBL/GenBank/DDBJ databases">
        <authorList>
            <person name="de Groot N.N."/>
        </authorList>
    </citation>
    <scope>NUCLEOTIDE SEQUENCE [LARGE SCALE GENOMIC DNA]</scope>
    <source>
        <strain evidence="2 3">A52C2</strain>
    </source>
</reference>